<dbReference type="AlphaFoldDB" id="A0A172TXE9"/>
<dbReference type="Pfam" id="PF08239">
    <property type="entry name" value="SH3_3"/>
    <property type="match status" value="1"/>
</dbReference>
<dbReference type="InterPro" id="IPR003646">
    <property type="entry name" value="SH3-like_bac-type"/>
</dbReference>
<organism evidence="3 4">
    <name type="scientific">Flavisolibacter tropicus</name>
    <dbReference type="NCBI Taxonomy" id="1492898"/>
    <lineage>
        <taxon>Bacteria</taxon>
        <taxon>Pseudomonadati</taxon>
        <taxon>Bacteroidota</taxon>
        <taxon>Chitinophagia</taxon>
        <taxon>Chitinophagales</taxon>
        <taxon>Chitinophagaceae</taxon>
        <taxon>Flavisolibacter</taxon>
    </lineage>
</organism>
<dbReference type="STRING" id="1492898.SY85_16070"/>
<accession>A0A172TXE9</accession>
<dbReference type="Proteomes" id="UP000077177">
    <property type="component" value="Chromosome"/>
</dbReference>
<keyword evidence="1" id="KW-0732">Signal</keyword>
<dbReference type="Gene3D" id="2.30.30.40">
    <property type="entry name" value="SH3 Domains"/>
    <property type="match status" value="1"/>
</dbReference>
<protein>
    <recommendedName>
        <fullName evidence="2">SH3b domain-containing protein</fullName>
    </recommendedName>
</protein>
<proteinExistence type="predicted"/>
<feature type="chain" id="PRO_5008001317" description="SH3b domain-containing protein" evidence="1">
    <location>
        <begin position="19"/>
        <end position="251"/>
    </location>
</feature>
<evidence type="ECO:0000313" key="3">
    <source>
        <dbReference type="EMBL" id="ANE51781.1"/>
    </source>
</evidence>
<reference evidence="3 4" key="2">
    <citation type="journal article" date="2016" name="Int. J. Syst. Evol. Microbiol.">
        <title>Flavisolibacter tropicus sp. nov., isolated from tropical soil.</title>
        <authorList>
            <person name="Lee J.J."/>
            <person name="Kang M.S."/>
            <person name="Kim G.S."/>
            <person name="Lee C.S."/>
            <person name="Lim S."/>
            <person name="Lee J."/>
            <person name="Roh S.H."/>
            <person name="Kang H."/>
            <person name="Ha J.M."/>
            <person name="Bae S."/>
            <person name="Jung H.Y."/>
            <person name="Kim M.K."/>
        </authorList>
    </citation>
    <scope>NUCLEOTIDE SEQUENCE [LARGE SCALE GENOMIC DNA]</scope>
    <source>
        <strain evidence="3 4">LCS9</strain>
    </source>
</reference>
<dbReference type="PROSITE" id="PS51781">
    <property type="entry name" value="SH3B"/>
    <property type="match status" value="1"/>
</dbReference>
<dbReference type="SMART" id="SM00287">
    <property type="entry name" value="SH3b"/>
    <property type="match status" value="1"/>
</dbReference>
<sequence length="251" mass="27990">MKKGFFILLLLSTIQLWAQDGVFYIAARNGLSLREQPNASSKSITKIPYGQQVTIKYITDNVYKYNAEGLDGMWVSVTYNGQTGYIVDNYLLPTPPPKAGVNDLKQYLEQLSPTTGAPLEIKRSIAELEGGSISVKKQLFKNGAEYHLQNGYEAHTYTFFLPDYNLQQAFVLLRFLSEYKTALGANDVLPSTNTTIKRGETEITVKVETEDYGDGNKRVVRLKLSYEEGALYDIEVFELGNQVVVSVSGGV</sequence>
<evidence type="ECO:0000259" key="2">
    <source>
        <dbReference type="PROSITE" id="PS51781"/>
    </source>
</evidence>
<feature type="domain" description="SH3b" evidence="2">
    <location>
        <begin position="19"/>
        <end position="95"/>
    </location>
</feature>
<dbReference type="KEGG" id="fla:SY85_16070"/>
<dbReference type="OrthoDB" id="649638at2"/>
<name>A0A172TXE9_9BACT</name>
<evidence type="ECO:0000313" key="4">
    <source>
        <dbReference type="Proteomes" id="UP000077177"/>
    </source>
</evidence>
<gene>
    <name evidence="3" type="ORF">SY85_16070</name>
</gene>
<dbReference type="EMBL" id="CP011390">
    <property type="protein sequence ID" value="ANE51781.1"/>
    <property type="molecule type" value="Genomic_DNA"/>
</dbReference>
<dbReference type="RefSeq" id="WP_066405909.1">
    <property type="nucleotide sequence ID" value="NZ_CP011390.1"/>
</dbReference>
<reference evidence="4" key="1">
    <citation type="submission" date="2015-01" db="EMBL/GenBank/DDBJ databases">
        <title>Flavisolibacter sp./LCS9/ whole genome sequencing.</title>
        <authorList>
            <person name="Kim M.K."/>
            <person name="Srinivasan S."/>
            <person name="Lee J.-J."/>
        </authorList>
    </citation>
    <scope>NUCLEOTIDE SEQUENCE [LARGE SCALE GENOMIC DNA]</scope>
    <source>
        <strain evidence="4">LCS9</strain>
    </source>
</reference>
<feature type="signal peptide" evidence="1">
    <location>
        <begin position="1"/>
        <end position="18"/>
    </location>
</feature>
<evidence type="ECO:0000256" key="1">
    <source>
        <dbReference type="SAM" id="SignalP"/>
    </source>
</evidence>
<keyword evidence="4" id="KW-1185">Reference proteome</keyword>
<dbReference type="PATRIC" id="fig|1492898.3.peg.3494"/>